<sequence length="261" mass="28350">MATGSRRGSRKRATLGVGSRGPGMSRMCSQVLAEVHRSILGLLRQITSSARVSTLLDVGCWDGGTTIEYSRAAGGARAYGIEVFQDPASQAAGRGISVAVMDLERDRFPWADQSIDLVVCNQVFEHLKNVWLPMSEIARVLCAGGHLVFSVPNLASLHNRALLAFGRQPTSIRTFGPHVRGFTLGEVRAFLSTGGIFRIRRITAVGFYPLPAKWARPFAALLPGAAHTSILWVQKIAHPSQWPWADYAQVLQATKWTDGAA</sequence>
<dbReference type="CDD" id="cd02440">
    <property type="entry name" value="AdoMet_MTases"/>
    <property type="match status" value="1"/>
</dbReference>
<evidence type="ECO:0000256" key="1">
    <source>
        <dbReference type="SAM" id="MobiDB-lite"/>
    </source>
</evidence>
<evidence type="ECO:0000259" key="2">
    <source>
        <dbReference type="Pfam" id="PF08241"/>
    </source>
</evidence>
<dbReference type="EMBL" id="VBAJ01000013">
    <property type="protein sequence ID" value="TMJ10392.1"/>
    <property type="molecule type" value="Genomic_DNA"/>
</dbReference>
<feature type="region of interest" description="Disordered" evidence="1">
    <location>
        <begin position="1"/>
        <end position="23"/>
    </location>
</feature>
<dbReference type="GO" id="GO:0032259">
    <property type="term" value="P:methylation"/>
    <property type="evidence" value="ECO:0007669"/>
    <property type="project" value="UniProtKB-KW"/>
</dbReference>
<dbReference type="SUPFAM" id="SSF53335">
    <property type="entry name" value="S-adenosyl-L-methionine-dependent methyltransferases"/>
    <property type="match status" value="1"/>
</dbReference>
<keyword evidence="3" id="KW-0808">Transferase</keyword>
<dbReference type="Pfam" id="PF08241">
    <property type="entry name" value="Methyltransf_11"/>
    <property type="match status" value="1"/>
</dbReference>
<comment type="caution">
    <text evidence="3">The sequence shown here is derived from an EMBL/GenBank/DDBJ whole genome shotgun (WGS) entry which is preliminary data.</text>
</comment>
<accession>A0A537LR34</accession>
<dbReference type="InterPro" id="IPR029063">
    <property type="entry name" value="SAM-dependent_MTases_sf"/>
</dbReference>
<name>A0A537LR34_9BACT</name>
<protein>
    <submittedName>
        <fullName evidence="3">Methyltransferase domain-containing protein</fullName>
    </submittedName>
</protein>
<organism evidence="3 4">
    <name type="scientific">Candidatus Segetimicrobium genomatis</name>
    <dbReference type="NCBI Taxonomy" id="2569760"/>
    <lineage>
        <taxon>Bacteria</taxon>
        <taxon>Bacillati</taxon>
        <taxon>Candidatus Sysuimicrobiota</taxon>
        <taxon>Candidatus Sysuimicrobiia</taxon>
        <taxon>Candidatus Sysuimicrobiales</taxon>
        <taxon>Candidatus Segetimicrobiaceae</taxon>
        <taxon>Candidatus Segetimicrobium</taxon>
    </lineage>
</organism>
<evidence type="ECO:0000313" key="4">
    <source>
        <dbReference type="Proteomes" id="UP000318661"/>
    </source>
</evidence>
<proteinExistence type="predicted"/>
<dbReference type="Gene3D" id="3.40.50.150">
    <property type="entry name" value="Vaccinia Virus protein VP39"/>
    <property type="match status" value="1"/>
</dbReference>
<gene>
    <name evidence="3" type="ORF">E6G99_00760</name>
</gene>
<keyword evidence="3" id="KW-0489">Methyltransferase</keyword>
<dbReference type="InterPro" id="IPR013216">
    <property type="entry name" value="Methyltransf_11"/>
</dbReference>
<dbReference type="AlphaFoldDB" id="A0A537LR34"/>
<feature type="domain" description="Methyltransferase type 11" evidence="2">
    <location>
        <begin position="56"/>
        <end position="149"/>
    </location>
</feature>
<dbReference type="Proteomes" id="UP000318661">
    <property type="component" value="Unassembled WGS sequence"/>
</dbReference>
<reference evidence="3 4" key="1">
    <citation type="journal article" date="2019" name="Nat. Microbiol.">
        <title>Mediterranean grassland soil C-N compound turnover is dependent on rainfall and depth, and is mediated by genomically divergent microorganisms.</title>
        <authorList>
            <person name="Diamond S."/>
            <person name="Andeer P.F."/>
            <person name="Li Z."/>
            <person name="Crits-Christoph A."/>
            <person name="Burstein D."/>
            <person name="Anantharaman K."/>
            <person name="Lane K.R."/>
            <person name="Thomas B.C."/>
            <person name="Pan C."/>
            <person name="Northen T.R."/>
            <person name="Banfield J.F."/>
        </authorList>
    </citation>
    <scope>NUCLEOTIDE SEQUENCE [LARGE SCALE GENOMIC DNA]</scope>
    <source>
        <strain evidence="3">NP_2</strain>
    </source>
</reference>
<evidence type="ECO:0000313" key="3">
    <source>
        <dbReference type="EMBL" id="TMJ10392.1"/>
    </source>
</evidence>
<dbReference type="GO" id="GO:0008757">
    <property type="term" value="F:S-adenosylmethionine-dependent methyltransferase activity"/>
    <property type="evidence" value="ECO:0007669"/>
    <property type="project" value="InterPro"/>
</dbReference>